<dbReference type="InterPro" id="IPR012334">
    <property type="entry name" value="Pectin_lyas_fold"/>
</dbReference>
<proteinExistence type="predicted"/>
<keyword evidence="3" id="KW-1185">Reference proteome</keyword>
<dbReference type="Proteomes" id="UP001301152">
    <property type="component" value="Unassembled WGS sequence"/>
</dbReference>
<dbReference type="SUPFAM" id="SSF51126">
    <property type="entry name" value="Pectin lyase-like"/>
    <property type="match status" value="1"/>
</dbReference>
<organism evidence="2 3">
    <name type="scientific">Acetobacter thailandicus</name>
    <dbReference type="NCBI Taxonomy" id="1502842"/>
    <lineage>
        <taxon>Bacteria</taxon>
        <taxon>Pseudomonadati</taxon>
        <taxon>Pseudomonadota</taxon>
        <taxon>Alphaproteobacteria</taxon>
        <taxon>Acetobacterales</taxon>
        <taxon>Acetobacteraceae</taxon>
        <taxon>Acetobacter</taxon>
    </lineage>
</organism>
<keyword evidence="1" id="KW-0732">Signal</keyword>
<dbReference type="RefSeq" id="WP_173560012.1">
    <property type="nucleotide sequence ID" value="NZ_JAPIUZ010000001.1"/>
</dbReference>
<dbReference type="Gene3D" id="2.160.20.10">
    <property type="entry name" value="Single-stranded right-handed beta-helix, Pectin lyase-like"/>
    <property type="match status" value="1"/>
</dbReference>
<comment type="caution">
    <text evidence="2">The sequence shown here is derived from an EMBL/GenBank/DDBJ whole genome shotgun (WGS) entry which is preliminary data.</text>
</comment>
<evidence type="ECO:0000256" key="1">
    <source>
        <dbReference type="SAM" id="SignalP"/>
    </source>
</evidence>
<feature type="signal peptide" evidence="1">
    <location>
        <begin position="1"/>
        <end position="28"/>
    </location>
</feature>
<gene>
    <name evidence="2" type="ORF">OQ497_02635</name>
</gene>
<reference evidence="2 3" key="1">
    <citation type="submission" date="2022-11" db="EMBL/GenBank/DDBJ databases">
        <title>Genome sequencing of Acetobacter type strain.</title>
        <authorList>
            <person name="Heo J."/>
            <person name="Lee D."/>
            <person name="Han B.-H."/>
            <person name="Hong S.-B."/>
            <person name="Kwon S.-W."/>
        </authorList>
    </citation>
    <scope>NUCLEOTIDE SEQUENCE [LARGE SCALE GENOMIC DNA]</scope>
    <source>
        <strain evidence="2 3">KACC 21253</strain>
    </source>
</reference>
<accession>A0ABT3QC48</accession>
<dbReference type="InterPro" id="IPR011050">
    <property type="entry name" value="Pectin_lyase_fold/virulence"/>
</dbReference>
<name>A0ABT3QC48_9PROT</name>
<evidence type="ECO:0000313" key="2">
    <source>
        <dbReference type="EMBL" id="MCX2562869.1"/>
    </source>
</evidence>
<evidence type="ECO:0000313" key="3">
    <source>
        <dbReference type="Proteomes" id="UP001301152"/>
    </source>
</evidence>
<sequence length="758" mass="78668">MRQFKWPESLYICLAAAALGGAASAAQAQPVATGAYTPTLPPGGLDSRTTLPGLWQNATIAQVAGMAAGSVQKTEKNQADGVAGLDASGAVTVPVTGNISQAFVKTALEGALSRALSAYLTENPGAKDFGIALDGTTDDVPALKAAAAAVSAGSIIRVPAGKLHMGQAFTDDHSVLWQLNGTMMDDGAPVTQIGNDVIESTLEGGKYFARGQSHADMSPVIRKDMDITHTGGTRGFVMSLDKDNCTLKSTGADLDDYIWCHSVVLTSSAAGLGEHVASAAFAHRPSDALSDKKGRRAQIWAGYDETRDDTGQSSDVAGSLVGREIDVFANGDDPNGWRIGLQLQVAGSDPAGTPGKIGKGIALGNNDGTSTYGIMFDAAGRFDTAGIDLSASTPVNDAPVLNIGANRNLSFAADHKPHLRFDSASYSLQYFYDTSRLLSVGLSGDITTAISNGADGIAFSLTGDALIGLSLVNLNVPEALRFGSGQQLSWEPTATVSTRYQDGKLTDKMSETVSRTLDDSGNERITGSNLNSGMITTLTNADASAVTLNGQALIGVNLTGLNTTEALRLGSGQQLSWEPTATVSTRYQDGKLTDKMSETVSRTLDDSGNESITGSNLNSGMTTTLTNADASAVTLNGQALIGVNLTGLNTTEALRLGSGQQLSWEPTSVIQTGYNVSSGLTDSKAGASLRMLDTQGNETLHGTVTPEGGLHLPALSREQIRSWKEPAIGLVVLDADDDAPVVYTSGGWKLMVLQALPE</sequence>
<dbReference type="EMBL" id="JAPIUZ010000001">
    <property type="protein sequence ID" value="MCX2562869.1"/>
    <property type="molecule type" value="Genomic_DNA"/>
</dbReference>
<feature type="chain" id="PRO_5046586107" evidence="1">
    <location>
        <begin position="29"/>
        <end position="758"/>
    </location>
</feature>
<protein>
    <submittedName>
        <fullName evidence="2">Uncharacterized protein</fullName>
    </submittedName>
</protein>